<dbReference type="EMBL" id="CM047902">
    <property type="protein sequence ID" value="KAJ0095519.1"/>
    <property type="molecule type" value="Genomic_DNA"/>
</dbReference>
<keyword evidence="2" id="KW-1185">Reference proteome</keyword>
<proteinExistence type="predicted"/>
<reference evidence="2" key="1">
    <citation type="journal article" date="2023" name="G3 (Bethesda)">
        <title>Genome assembly and association tests identify interacting loci associated with vigor, precocity, and sex in interspecific pistachio rootstocks.</title>
        <authorList>
            <person name="Palmer W."/>
            <person name="Jacygrad E."/>
            <person name="Sagayaradj S."/>
            <person name="Cavanaugh K."/>
            <person name="Han R."/>
            <person name="Bertier L."/>
            <person name="Beede B."/>
            <person name="Kafkas S."/>
            <person name="Golino D."/>
            <person name="Preece J."/>
            <person name="Michelmore R."/>
        </authorList>
    </citation>
    <scope>NUCLEOTIDE SEQUENCE [LARGE SCALE GENOMIC DNA]</scope>
</reference>
<gene>
    <name evidence="1" type="ORF">Patl1_16279</name>
</gene>
<evidence type="ECO:0000313" key="2">
    <source>
        <dbReference type="Proteomes" id="UP001164250"/>
    </source>
</evidence>
<comment type="caution">
    <text evidence="1">The sequence shown here is derived from an EMBL/GenBank/DDBJ whole genome shotgun (WGS) entry which is preliminary data.</text>
</comment>
<evidence type="ECO:0000313" key="1">
    <source>
        <dbReference type="EMBL" id="KAJ0095519.1"/>
    </source>
</evidence>
<sequence>MEHRQGLKKLNKKDEKERVIQYLMGLNDSSAAIHGQILLMQSLPNIPRVYSPVLQQEKRLKFLLTVGTFPSCYACGLEQQDDSSKLR</sequence>
<accession>A0ACC1B9A6</accession>
<organism evidence="1 2">
    <name type="scientific">Pistacia atlantica</name>
    <dbReference type="NCBI Taxonomy" id="434234"/>
    <lineage>
        <taxon>Eukaryota</taxon>
        <taxon>Viridiplantae</taxon>
        <taxon>Streptophyta</taxon>
        <taxon>Embryophyta</taxon>
        <taxon>Tracheophyta</taxon>
        <taxon>Spermatophyta</taxon>
        <taxon>Magnoliopsida</taxon>
        <taxon>eudicotyledons</taxon>
        <taxon>Gunneridae</taxon>
        <taxon>Pentapetalae</taxon>
        <taxon>rosids</taxon>
        <taxon>malvids</taxon>
        <taxon>Sapindales</taxon>
        <taxon>Anacardiaceae</taxon>
        <taxon>Pistacia</taxon>
    </lineage>
</organism>
<name>A0ACC1B9A6_9ROSI</name>
<protein>
    <submittedName>
        <fullName evidence="1">Uncharacterized protein</fullName>
    </submittedName>
</protein>
<dbReference type="Proteomes" id="UP001164250">
    <property type="component" value="Chromosome 6"/>
</dbReference>